<evidence type="ECO:0000259" key="2">
    <source>
        <dbReference type="Pfam" id="PF02738"/>
    </source>
</evidence>
<dbReference type="InterPro" id="IPR008274">
    <property type="entry name" value="AldOxase/xan_DH_MoCoBD1"/>
</dbReference>
<feature type="non-terminal residue" evidence="4">
    <location>
        <position position="160"/>
    </location>
</feature>
<dbReference type="Gene3D" id="3.30.365.10">
    <property type="entry name" value="Aldehyde oxidase/xanthine dehydrogenase, molybdopterin binding domain"/>
    <property type="match status" value="2"/>
</dbReference>
<reference evidence="4 5" key="1">
    <citation type="journal article" date="2018" name="Front. Plant Sci.">
        <title>Red Clover (Trifolium pratense) and Zigzag Clover (T. medium) - A Picture of Genomic Similarities and Differences.</title>
        <authorList>
            <person name="Dluhosova J."/>
            <person name="Istvanek J."/>
            <person name="Nedelnik J."/>
            <person name="Repkova J."/>
        </authorList>
    </citation>
    <scope>NUCLEOTIDE SEQUENCE [LARGE SCALE GENOMIC DNA]</scope>
    <source>
        <strain evidence="5">cv. 10/8</strain>
        <tissue evidence="4">Leaf</tissue>
    </source>
</reference>
<dbReference type="PANTHER" id="PTHR11908">
    <property type="entry name" value="XANTHINE DEHYDROGENASE"/>
    <property type="match status" value="1"/>
</dbReference>
<accession>A0A392QN19</accession>
<organism evidence="4 5">
    <name type="scientific">Trifolium medium</name>
    <dbReference type="NCBI Taxonomy" id="97028"/>
    <lineage>
        <taxon>Eukaryota</taxon>
        <taxon>Viridiplantae</taxon>
        <taxon>Streptophyta</taxon>
        <taxon>Embryophyta</taxon>
        <taxon>Tracheophyta</taxon>
        <taxon>Spermatophyta</taxon>
        <taxon>Magnoliopsida</taxon>
        <taxon>eudicotyledons</taxon>
        <taxon>Gunneridae</taxon>
        <taxon>Pentapetalae</taxon>
        <taxon>rosids</taxon>
        <taxon>fabids</taxon>
        <taxon>Fabales</taxon>
        <taxon>Fabaceae</taxon>
        <taxon>Papilionoideae</taxon>
        <taxon>50 kb inversion clade</taxon>
        <taxon>NPAAA clade</taxon>
        <taxon>Hologalegina</taxon>
        <taxon>IRL clade</taxon>
        <taxon>Trifolieae</taxon>
        <taxon>Trifolium</taxon>
    </lineage>
</organism>
<dbReference type="Proteomes" id="UP000265520">
    <property type="component" value="Unassembled WGS sequence"/>
</dbReference>
<protein>
    <submittedName>
        <fullName evidence="4">Abscisic-aldehyde oxidase-like</fullName>
    </submittedName>
</protein>
<comment type="caution">
    <text evidence="4">The sequence shown here is derived from an EMBL/GenBank/DDBJ whole genome shotgun (WGS) entry which is preliminary data.</text>
</comment>
<dbReference type="GO" id="GO:0005506">
    <property type="term" value="F:iron ion binding"/>
    <property type="evidence" value="ECO:0007669"/>
    <property type="project" value="InterPro"/>
</dbReference>
<evidence type="ECO:0000313" key="4">
    <source>
        <dbReference type="EMBL" id="MCI25357.1"/>
    </source>
</evidence>
<name>A0A392QN19_9FABA</name>
<dbReference type="AlphaFoldDB" id="A0A392QN19"/>
<evidence type="ECO:0000259" key="3">
    <source>
        <dbReference type="Pfam" id="PF20256"/>
    </source>
</evidence>
<dbReference type="InterPro" id="IPR046867">
    <property type="entry name" value="AldOxase/xan_DH_MoCoBD2"/>
</dbReference>
<dbReference type="Pfam" id="PF02738">
    <property type="entry name" value="MoCoBD_1"/>
    <property type="match status" value="1"/>
</dbReference>
<dbReference type="GO" id="GO:0016491">
    <property type="term" value="F:oxidoreductase activity"/>
    <property type="evidence" value="ECO:0007669"/>
    <property type="project" value="InterPro"/>
</dbReference>
<evidence type="ECO:0000313" key="5">
    <source>
        <dbReference type="Proteomes" id="UP000265520"/>
    </source>
</evidence>
<keyword evidence="5" id="KW-1185">Reference proteome</keyword>
<keyword evidence="1" id="KW-0500">Molybdenum</keyword>
<feature type="domain" description="Aldehyde oxidase/xanthine dehydrogenase second molybdopterin binding" evidence="3">
    <location>
        <begin position="99"/>
        <end position="159"/>
    </location>
</feature>
<dbReference type="Pfam" id="PF20256">
    <property type="entry name" value="MoCoBD_2"/>
    <property type="match status" value="1"/>
</dbReference>
<sequence>MPRNIAGALKKYNWGALSLDIKLCKTNHPSRSAMRGPGDLQGSFIAEGIIENVAATLSMDVDSVRSINLHTYTSLKEFYDDSCGEPLEYTMPLIWNKLAVSTNYELRVNKVKEFNSINIWKKRGISRVPVLYELNLRPTPGKVSILSDGSVVVEVGGIEL</sequence>
<evidence type="ECO:0000256" key="1">
    <source>
        <dbReference type="ARBA" id="ARBA00022505"/>
    </source>
</evidence>
<feature type="domain" description="Aldehyde oxidase/xanthine dehydrogenase first molybdopterin binding" evidence="2">
    <location>
        <begin position="6"/>
        <end position="69"/>
    </location>
</feature>
<dbReference type="InterPro" id="IPR016208">
    <property type="entry name" value="Ald_Oxase/xanthine_DH-like"/>
</dbReference>
<dbReference type="PANTHER" id="PTHR11908:SF132">
    <property type="entry name" value="ALDEHYDE OXIDASE 1-RELATED"/>
    <property type="match status" value="1"/>
</dbReference>
<dbReference type="EMBL" id="LXQA010146777">
    <property type="protein sequence ID" value="MCI25357.1"/>
    <property type="molecule type" value="Genomic_DNA"/>
</dbReference>
<proteinExistence type="predicted"/>
<dbReference type="InterPro" id="IPR037165">
    <property type="entry name" value="AldOxase/xan_DH_Mopterin-bd_sf"/>
</dbReference>
<dbReference type="SUPFAM" id="SSF56003">
    <property type="entry name" value="Molybdenum cofactor-binding domain"/>
    <property type="match status" value="1"/>
</dbReference>